<dbReference type="InterPro" id="IPR013216">
    <property type="entry name" value="Methyltransf_11"/>
</dbReference>
<dbReference type="Gene3D" id="3.40.50.150">
    <property type="entry name" value="Vaccinia Virus protein VP39"/>
    <property type="match status" value="1"/>
</dbReference>
<dbReference type="Proteomes" id="UP000427373">
    <property type="component" value="Chromosome"/>
</dbReference>
<dbReference type="Proteomes" id="UP000582213">
    <property type="component" value="Unassembled WGS sequence"/>
</dbReference>
<dbReference type="InterPro" id="IPR029063">
    <property type="entry name" value="SAM-dependent_MTases_sf"/>
</dbReference>
<reference evidence="3 4" key="1">
    <citation type="submission" date="2019-10" db="EMBL/GenBank/DDBJ databases">
        <title>Genome Sequences from Six Type Strain Members of the Archaeal Family Sulfolobaceae: Acidianus ambivalens, Acidianus infernus, Metallosphaera prunae, Stygiolobus azoricus, Sulfolobus metallicus, and Sulfurisphaera ohwakuensis.</title>
        <authorList>
            <person name="Counts J.A."/>
            <person name="Kelly R.M."/>
        </authorList>
    </citation>
    <scope>NUCLEOTIDE SEQUENCE [LARGE SCALE GENOMIC DNA]</scope>
    <source>
        <strain evidence="3 4">TA-1</strain>
    </source>
</reference>
<evidence type="ECO:0000313" key="4">
    <source>
        <dbReference type="Proteomes" id="UP000427373"/>
    </source>
</evidence>
<dbReference type="KEGG" id="soh:D1869_04605"/>
<name>A0A650CG92_SULOH</name>
<reference evidence="2 5" key="2">
    <citation type="submission" date="2020-08" db="EMBL/GenBank/DDBJ databases">
        <title>Genomic Encyclopedia of Type Strains, Phase IV (KMG-IV): sequencing the most valuable type-strain genomes for metagenomic binning, comparative biology and taxonomic classification.</title>
        <authorList>
            <person name="Goeker M."/>
        </authorList>
    </citation>
    <scope>NUCLEOTIDE SEQUENCE [LARGE SCALE GENOMIC DNA]</scope>
    <source>
        <strain evidence="2 5">DSM 12421</strain>
    </source>
</reference>
<organism evidence="3 4">
    <name type="scientific">Sulfurisphaera ohwakuensis</name>
    <dbReference type="NCBI Taxonomy" id="69656"/>
    <lineage>
        <taxon>Archaea</taxon>
        <taxon>Thermoproteota</taxon>
        <taxon>Thermoprotei</taxon>
        <taxon>Sulfolobales</taxon>
        <taxon>Sulfolobaceae</taxon>
        <taxon>Sulfurisphaera</taxon>
    </lineage>
</organism>
<feature type="domain" description="Methyltransferase type 11" evidence="1">
    <location>
        <begin position="46"/>
        <end position="140"/>
    </location>
</feature>
<dbReference type="OrthoDB" id="1018at2157"/>
<dbReference type="EMBL" id="CP045484">
    <property type="protein sequence ID" value="QGR16557.1"/>
    <property type="molecule type" value="Genomic_DNA"/>
</dbReference>
<proteinExistence type="predicted"/>
<dbReference type="Pfam" id="PF08241">
    <property type="entry name" value="Methyltransf_11"/>
    <property type="match status" value="1"/>
</dbReference>
<dbReference type="GO" id="GO:0008757">
    <property type="term" value="F:S-adenosylmethionine-dependent methyltransferase activity"/>
    <property type="evidence" value="ECO:0007669"/>
    <property type="project" value="InterPro"/>
</dbReference>
<dbReference type="SUPFAM" id="SSF53335">
    <property type="entry name" value="S-adenosyl-L-methionine-dependent methyltransferases"/>
    <property type="match status" value="1"/>
</dbReference>
<keyword evidence="3" id="KW-0808">Transferase</keyword>
<keyword evidence="4" id="KW-1185">Reference proteome</keyword>
<dbReference type="CDD" id="cd02440">
    <property type="entry name" value="AdoMet_MTases"/>
    <property type="match status" value="1"/>
</dbReference>
<dbReference type="EMBL" id="JACHFY010000054">
    <property type="protein sequence ID" value="MBB5255231.1"/>
    <property type="molecule type" value="Genomic_DNA"/>
</dbReference>
<sequence>MSSLFDSINAYDVKPFKRMGVTIDEEIYYAKLLMNFLSRFNLNKVLEIGCGNCLISMYARKIAKQIYAIDDWKGEDINKWTKGVKDNVTVVQNLFPLPFRSSFFDGVYSFLYFYNVTKKERKDKIEEIHRVLKSDGILVLADIDIMRSIRKDFLTYFDEVELYMDQGIFISIMKKKSP</sequence>
<gene>
    <name evidence="3" type="ORF">D1869_04605</name>
    <name evidence="2" type="ORF">HNQ62_003006</name>
</gene>
<dbReference type="GO" id="GO:0032259">
    <property type="term" value="P:methylation"/>
    <property type="evidence" value="ECO:0007669"/>
    <property type="project" value="UniProtKB-KW"/>
</dbReference>
<evidence type="ECO:0000313" key="2">
    <source>
        <dbReference type="EMBL" id="MBB5255231.1"/>
    </source>
</evidence>
<dbReference type="RefSeq" id="WP_156014113.1">
    <property type="nucleotide sequence ID" value="NZ_CP045484.1"/>
</dbReference>
<evidence type="ECO:0000313" key="5">
    <source>
        <dbReference type="Proteomes" id="UP000582213"/>
    </source>
</evidence>
<evidence type="ECO:0000259" key="1">
    <source>
        <dbReference type="Pfam" id="PF08241"/>
    </source>
</evidence>
<accession>A0A650CG92</accession>
<evidence type="ECO:0000313" key="3">
    <source>
        <dbReference type="EMBL" id="QGR16557.1"/>
    </source>
</evidence>
<keyword evidence="2" id="KW-0830">Ubiquinone</keyword>
<keyword evidence="3" id="KW-0489">Methyltransferase</keyword>
<protein>
    <submittedName>
        <fullName evidence="3">Methyltransferase domain-containing protein</fullName>
    </submittedName>
    <submittedName>
        <fullName evidence="2">Ubiquinone/menaquinone biosynthesis C-methylase UbiE</fullName>
    </submittedName>
</protein>
<dbReference type="GeneID" id="42800500"/>
<dbReference type="AlphaFoldDB" id="A0A650CG92"/>